<dbReference type="GO" id="GO:0005509">
    <property type="term" value="F:calcium ion binding"/>
    <property type="evidence" value="ECO:0007669"/>
    <property type="project" value="InterPro"/>
</dbReference>
<evidence type="ECO:0000313" key="2">
    <source>
        <dbReference type="EMBL" id="HEA18738.1"/>
    </source>
</evidence>
<evidence type="ECO:0000256" key="1">
    <source>
        <dbReference type="SAM" id="SignalP"/>
    </source>
</evidence>
<dbReference type="SUPFAM" id="SSF49313">
    <property type="entry name" value="Cadherin-like"/>
    <property type="match status" value="1"/>
</dbReference>
<keyword evidence="1" id="KW-0732">Signal</keyword>
<dbReference type="RefSeq" id="WP_304185097.1">
    <property type="nucleotide sequence ID" value="NZ_DRGM01000196.1"/>
</dbReference>
<reference evidence="2" key="1">
    <citation type="journal article" date="2020" name="mSystems">
        <title>Genome- and Community-Level Interaction Insights into Carbon Utilization and Element Cycling Functions of Hydrothermarchaeota in Hydrothermal Sediment.</title>
        <authorList>
            <person name="Zhou Z."/>
            <person name="Liu Y."/>
            <person name="Xu W."/>
            <person name="Pan J."/>
            <person name="Luo Z.H."/>
            <person name="Li M."/>
        </authorList>
    </citation>
    <scope>NUCLEOTIDE SEQUENCE [LARGE SCALE GENOMIC DNA]</scope>
    <source>
        <strain evidence="2">HyVt-346</strain>
    </source>
</reference>
<organism evidence="2">
    <name type="scientific">Pseudoalteromonas prydzensis</name>
    <dbReference type="NCBI Taxonomy" id="182141"/>
    <lineage>
        <taxon>Bacteria</taxon>
        <taxon>Pseudomonadati</taxon>
        <taxon>Pseudomonadota</taxon>
        <taxon>Gammaproteobacteria</taxon>
        <taxon>Alteromonadales</taxon>
        <taxon>Pseudoalteromonadaceae</taxon>
        <taxon>Pseudoalteromonas</taxon>
    </lineage>
</organism>
<dbReference type="Gene3D" id="2.60.40.10">
    <property type="entry name" value="Immunoglobulins"/>
    <property type="match status" value="1"/>
</dbReference>
<evidence type="ECO:0008006" key="3">
    <source>
        <dbReference type="Google" id="ProtNLM"/>
    </source>
</evidence>
<gene>
    <name evidence="2" type="ORF">ENH88_20270</name>
</gene>
<dbReference type="EMBL" id="DRGM01000196">
    <property type="protein sequence ID" value="HEA18738.1"/>
    <property type="molecule type" value="Genomic_DNA"/>
</dbReference>
<dbReference type="InterPro" id="IPR013783">
    <property type="entry name" value="Ig-like_fold"/>
</dbReference>
<comment type="caution">
    <text evidence="2">The sequence shown here is derived from an EMBL/GenBank/DDBJ whole genome shotgun (WGS) entry which is preliminary data.</text>
</comment>
<sequence>MKLKTTAACLLTLLLSACGGGSSSEEQQKAANNKPTIVGEFSFELAAGSSLEHALTVSDKDNDTVTVSVINKPDWLSYELSENTLTLSASPTLFDIAEHQIDLSISDGKESNQFNLSIDVHYDAVNFPGEAITLADKELIGTWTTADSSSLFHFSADQTGFAKIESDNFLFNWNNPDDVELHTQEFECIANCMRSKFIPLEILAKKANSILAKKYTSETEFTWLTLIKGEKKALSFDTYSDQRQEQTLRLSQLGNEEGVRYTFFANVAIEAEGYTQLAGFHENAILTDGIYQFIEPEEKGNSIFGQDYTKTFQNTDGSYQQISFSVQLKQAELIASLDDFAVFEVTYHFIPQTSQDTANWPELEKELVDRKTYKVFRGVAEASVPEFSAGDVLFGLSPLYSNVQLADGSSFKIINAPITVDSETSGHYSVKNALTGEEFTYEITFNNLGGTLEFTIGTETRNVRYVKLYDNRIATVDDFYSSKKQSSYSYANLAQADTTYNATQEDYLKTFYVNDLNVLNNNKHAVIEPHNNGTAIVYSGGIFGPNGRWQFEQDNSMSFVLPCSQNQTISGCINNSEKIDVINYKLFKKEKAGYWFLRSHTSQGKQADGEISQSVTQSIQFLKLCDSVCIYRSN</sequence>
<dbReference type="AlphaFoldDB" id="A0A7V1D2I9"/>
<dbReference type="GO" id="GO:0016020">
    <property type="term" value="C:membrane"/>
    <property type="evidence" value="ECO:0007669"/>
    <property type="project" value="InterPro"/>
</dbReference>
<dbReference type="PROSITE" id="PS51257">
    <property type="entry name" value="PROKAR_LIPOPROTEIN"/>
    <property type="match status" value="1"/>
</dbReference>
<dbReference type="InterPro" id="IPR015919">
    <property type="entry name" value="Cadherin-like_sf"/>
</dbReference>
<proteinExistence type="predicted"/>
<protein>
    <recommendedName>
        <fullName evidence="3">BACON domain-containing protein</fullName>
    </recommendedName>
</protein>
<feature type="chain" id="PRO_5030643882" description="BACON domain-containing protein" evidence="1">
    <location>
        <begin position="25"/>
        <end position="634"/>
    </location>
</feature>
<feature type="signal peptide" evidence="1">
    <location>
        <begin position="1"/>
        <end position="24"/>
    </location>
</feature>
<name>A0A7V1D2I9_9GAMM</name>
<accession>A0A7V1D2I9</accession>
<dbReference type="Proteomes" id="UP000886188">
    <property type="component" value="Unassembled WGS sequence"/>
</dbReference>